<keyword evidence="2" id="KW-1185">Reference proteome</keyword>
<dbReference type="Proteomes" id="UP000516369">
    <property type="component" value="Chromosome"/>
</dbReference>
<evidence type="ECO:0008006" key="3">
    <source>
        <dbReference type="Google" id="ProtNLM"/>
    </source>
</evidence>
<evidence type="ECO:0000313" key="2">
    <source>
        <dbReference type="Proteomes" id="UP000516369"/>
    </source>
</evidence>
<dbReference type="InterPro" id="IPR016776">
    <property type="entry name" value="ApeP-like_dehydratase"/>
</dbReference>
<dbReference type="Pfam" id="PF22817">
    <property type="entry name" value="ApeP-like"/>
    <property type="match status" value="1"/>
</dbReference>
<accession>A0A7H1MXG6</accession>
<dbReference type="RefSeq" id="WP_190261594.1">
    <property type="nucleotide sequence ID" value="NZ_CP053923.1"/>
</dbReference>
<dbReference type="Gene3D" id="3.10.129.10">
    <property type="entry name" value="Hotdog Thioesterase"/>
    <property type="match status" value="1"/>
</dbReference>
<evidence type="ECO:0000313" key="1">
    <source>
        <dbReference type="EMBL" id="QNT68152.1"/>
    </source>
</evidence>
<organism evidence="1 2">
    <name type="scientific">Defluviicoccus vanus</name>
    <dbReference type="NCBI Taxonomy" id="111831"/>
    <lineage>
        <taxon>Bacteria</taxon>
        <taxon>Pseudomonadati</taxon>
        <taxon>Pseudomonadota</taxon>
        <taxon>Alphaproteobacteria</taxon>
        <taxon>Rhodospirillales</taxon>
        <taxon>Rhodospirillaceae</taxon>
        <taxon>Defluviicoccus</taxon>
    </lineage>
</organism>
<reference evidence="1 2" key="1">
    <citation type="submission" date="2020-05" db="EMBL/GenBank/DDBJ databases">
        <title>Complete closed genome sequence of Defluviicoccus vanus.</title>
        <authorList>
            <person name="Bessarab I."/>
            <person name="Arumugam K."/>
            <person name="Maszenan A.M."/>
            <person name="Seviour R.J."/>
            <person name="Williams R.B."/>
        </authorList>
    </citation>
    <scope>NUCLEOTIDE SEQUENCE [LARGE SCALE GENOMIC DNA]</scope>
    <source>
        <strain evidence="1 2">Ben 114</strain>
    </source>
</reference>
<sequence>MLIGSEEIRRLVPHAGGMCLIDIVLQWDHESIHCRSTSHQNSDHPLRRDGQLSALHAFEYAAQAAAIHGALLARVNAVAARAGYLGALRHANLAIRRLDTIAGPLDVNARLLIGDRGNAIYACQVAAAGSVVAEARITIVERPAIEPCGDD</sequence>
<dbReference type="SUPFAM" id="SSF54637">
    <property type="entry name" value="Thioesterase/thiol ester dehydrase-isomerase"/>
    <property type="match status" value="1"/>
</dbReference>
<dbReference type="AlphaFoldDB" id="A0A7H1MXG6"/>
<name>A0A7H1MXG6_9PROT</name>
<dbReference type="KEGG" id="dvn:HQ394_00710"/>
<gene>
    <name evidence="1" type="ORF">HQ394_00710</name>
</gene>
<proteinExistence type="predicted"/>
<dbReference type="EMBL" id="CP053923">
    <property type="protein sequence ID" value="QNT68152.1"/>
    <property type="molecule type" value="Genomic_DNA"/>
</dbReference>
<dbReference type="InterPro" id="IPR029069">
    <property type="entry name" value="HotDog_dom_sf"/>
</dbReference>
<protein>
    <recommendedName>
        <fullName evidence="3">3-hydroxylacyl-ACP dehydratase</fullName>
    </recommendedName>
</protein>